<accession>A0A521G1N1</accession>
<name>A0A521G1N1_9BACT</name>
<feature type="region of interest" description="Disordered" evidence="1">
    <location>
        <begin position="1"/>
        <end position="20"/>
    </location>
</feature>
<keyword evidence="3" id="KW-1185">Reference proteome</keyword>
<comment type="caution">
    <text evidence="2">The sequence shown here is derived from an EMBL/GenBank/DDBJ whole genome shotgun (WGS) entry which is preliminary data.</text>
</comment>
<dbReference type="EMBL" id="NQJD01000014">
    <property type="protein sequence ID" value="TAA74929.1"/>
    <property type="molecule type" value="Genomic_DNA"/>
</dbReference>
<dbReference type="AlphaFoldDB" id="A0A521G1N1"/>
<evidence type="ECO:0000313" key="3">
    <source>
        <dbReference type="Proteomes" id="UP000316238"/>
    </source>
</evidence>
<evidence type="ECO:0000256" key="1">
    <source>
        <dbReference type="SAM" id="MobiDB-lite"/>
    </source>
</evidence>
<sequence length="157" mass="17772">MPDNPNPSNPPGNPPHVPTLADKQIDLSAFQLVDYDQEEIRSLPKPHAGFAETTRQALSVYPDFEAALQLAEEDFDPDNVAEHLNLADQLVPYADWLERRAEQVRETRMVHLAEAYRPVLKLYQRIQAAAEFDPQVGYAFAFLAEHFGTGKKKSKKE</sequence>
<dbReference type="Proteomes" id="UP000316238">
    <property type="component" value="Unassembled WGS sequence"/>
</dbReference>
<gene>
    <name evidence="2" type="ORF">CDV28_11414</name>
</gene>
<reference evidence="2" key="1">
    <citation type="submission" date="2017-07" db="EMBL/GenBank/DDBJ databases">
        <title>The cable genome - Insights into the physiology and evolution of filamentous bacteria capable of sulfide oxidation via long distance electron transfer.</title>
        <authorList>
            <person name="Thorup C."/>
            <person name="Bjerg J.T."/>
            <person name="Schreiber L."/>
            <person name="Nielsen L.P."/>
            <person name="Kjeldsen K.U."/>
            <person name="Boesen T."/>
            <person name="Boggild A."/>
            <person name="Meysman F."/>
            <person name="Geelhoed J."/>
            <person name="Schramm A."/>
        </authorList>
    </citation>
    <scope>NUCLEOTIDE SEQUENCE [LARGE SCALE GENOMIC DNA]</scope>
    <source>
        <strain evidence="2">GS</strain>
    </source>
</reference>
<organism evidence="2 3">
    <name type="scientific">Candidatus Electronema aureum</name>
    <dbReference type="NCBI Taxonomy" id="2005002"/>
    <lineage>
        <taxon>Bacteria</taxon>
        <taxon>Pseudomonadati</taxon>
        <taxon>Thermodesulfobacteriota</taxon>
        <taxon>Desulfobulbia</taxon>
        <taxon>Desulfobulbales</taxon>
        <taxon>Desulfobulbaceae</taxon>
        <taxon>Candidatus Electronema</taxon>
    </lineage>
</organism>
<evidence type="ECO:0000313" key="2">
    <source>
        <dbReference type="EMBL" id="TAA74929.1"/>
    </source>
</evidence>
<proteinExistence type="predicted"/>
<protein>
    <submittedName>
        <fullName evidence="2">Uncharacterized protein</fullName>
    </submittedName>
</protein>
<feature type="compositionally biased region" description="Pro residues" evidence="1">
    <location>
        <begin position="1"/>
        <end position="17"/>
    </location>
</feature>